<accession>A0A914CUB0</accession>
<evidence type="ECO:0000256" key="1">
    <source>
        <dbReference type="ARBA" id="ARBA00010537"/>
    </source>
</evidence>
<dbReference type="AlphaFoldDB" id="A0A914CUB0"/>
<keyword evidence="3 7" id="KW-0687">Ribonucleoprotein</keyword>
<dbReference type="WBParaSite" id="ACRNAN_scaffold1439.g10653.t1">
    <property type="protein sequence ID" value="ACRNAN_scaffold1439.g10653.t1"/>
    <property type="gene ID" value="ACRNAN_scaffold1439.g10653"/>
</dbReference>
<evidence type="ECO:0000256" key="5">
    <source>
        <dbReference type="ARBA" id="ARBA00040104"/>
    </source>
</evidence>
<dbReference type="Proteomes" id="UP000887540">
    <property type="component" value="Unplaced"/>
</dbReference>
<dbReference type="Gene3D" id="3.30.1550.10">
    <property type="entry name" value="Ribosomal protein L11/L12, N-terminal domain"/>
    <property type="match status" value="1"/>
</dbReference>
<feature type="domain" description="Large ribosomal subunit protein uL11 N-terminal" evidence="9">
    <location>
        <begin position="30"/>
        <end position="87"/>
    </location>
</feature>
<dbReference type="PANTHER" id="PTHR11661">
    <property type="entry name" value="60S RIBOSOMAL PROTEIN L12"/>
    <property type="match status" value="1"/>
</dbReference>
<dbReference type="PANTHER" id="PTHR11661:SF1">
    <property type="entry name" value="LARGE RIBOSOMAL SUBUNIT PROTEIN UL11M"/>
    <property type="match status" value="1"/>
</dbReference>
<dbReference type="Pfam" id="PF00298">
    <property type="entry name" value="Ribosomal_L11"/>
    <property type="match status" value="1"/>
</dbReference>
<dbReference type="GO" id="GO:0003735">
    <property type="term" value="F:structural constituent of ribosome"/>
    <property type="evidence" value="ECO:0007669"/>
    <property type="project" value="InterPro"/>
</dbReference>
<feature type="domain" description="Large ribosomal subunit protein uL11 C-terminal" evidence="8">
    <location>
        <begin position="93"/>
        <end position="165"/>
    </location>
</feature>
<keyword evidence="2 7" id="KW-0689">Ribosomal protein</keyword>
<dbReference type="GO" id="GO:0005762">
    <property type="term" value="C:mitochondrial large ribosomal subunit"/>
    <property type="evidence" value="ECO:0007669"/>
    <property type="project" value="TreeGrafter"/>
</dbReference>
<dbReference type="InterPro" id="IPR020784">
    <property type="entry name" value="Ribosomal_uL11_N"/>
</dbReference>
<comment type="subunit">
    <text evidence="4">Component of the mitochondrial ribosome large subunit (39S) which comprises a 16S rRNA and about 50 distinct proteins.</text>
</comment>
<dbReference type="FunFam" id="1.10.10.250:FF:000003">
    <property type="entry name" value="Mitochondrial ribosomal protein L11"/>
    <property type="match status" value="1"/>
</dbReference>
<dbReference type="SMART" id="SM00649">
    <property type="entry name" value="RL11"/>
    <property type="match status" value="1"/>
</dbReference>
<dbReference type="InterPro" id="IPR000911">
    <property type="entry name" value="Ribosomal_uL11"/>
</dbReference>
<dbReference type="SUPFAM" id="SSF46906">
    <property type="entry name" value="Ribosomal protein L11, C-terminal domain"/>
    <property type="match status" value="1"/>
</dbReference>
<keyword evidence="10" id="KW-1185">Reference proteome</keyword>
<evidence type="ECO:0000256" key="4">
    <source>
        <dbReference type="ARBA" id="ARBA00038782"/>
    </source>
</evidence>
<dbReference type="Gene3D" id="1.10.10.250">
    <property type="entry name" value="Ribosomal protein L11, C-terminal domain"/>
    <property type="match status" value="1"/>
</dbReference>
<evidence type="ECO:0000313" key="10">
    <source>
        <dbReference type="Proteomes" id="UP000887540"/>
    </source>
</evidence>
<dbReference type="InterPro" id="IPR036796">
    <property type="entry name" value="Ribosomal_uL11_N_sf"/>
</dbReference>
<evidence type="ECO:0000256" key="3">
    <source>
        <dbReference type="ARBA" id="ARBA00023274"/>
    </source>
</evidence>
<sequence length="216" mass="24440">MHFTVRAAAKVVAKKAKKDVAKVVHPPYYKCTIKSQMATAAPPLGPSLGQRNINVQNFIKDFNGRTEDIRPGIPLPCRILVHPDRTYDLDIYTPTTSWLLLKAAGAKRGSERGMGPNREIIGKLSVKHIYHIAELKSTDKAMRGMPLEKICNHLVGTAYRLGIQVQYEDLDPVEYKKFLIERDARVERQLEYWRDQRTKKLLKTETTEAAATPATT</sequence>
<evidence type="ECO:0000313" key="11">
    <source>
        <dbReference type="WBParaSite" id="ACRNAN_scaffold1439.g10653.t1"/>
    </source>
</evidence>
<protein>
    <recommendedName>
        <fullName evidence="5">Large ribosomal subunit protein uL11m</fullName>
    </recommendedName>
    <alternativeName>
        <fullName evidence="6">39S ribosomal protein L11, mitochondrial</fullName>
    </alternativeName>
</protein>
<dbReference type="GO" id="GO:0070180">
    <property type="term" value="F:large ribosomal subunit rRNA binding"/>
    <property type="evidence" value="ECO:0007669"/>
    <property type="project" value="TreeGrafter"/>
</dbReference>
<evidence type="ECO:0000259" key="9">
    <source>
        <dbReference type="Pfam" id="PF03946"/>
    </source>
</evidence>
<proteinExistence type="inferred from homology"/>
<organism evidence="10 11">
    <name type="scientific">Acrobeloides nanus</name>
    <dbReference type="NCBI Taxonomy" id="290746"/>
    <lineage>
        <taxon>Eukaryota</taxon>
        <taxon>Metazoa</taxon>
        <taxon>Ecdysozoa</taxon>
        <taxon>Nematoda</taxon>
        <taxon>Chromadorea</taxon>
        <taxon>Rhabditida</taxon>
        <taxon>Tylenchina</taxon>
        <taxon>Cephalobomorpha</taxon>
        <taxon>Cephaloboidea</taxon>
        <taxon>Cephalobidae</taxon>
        <taxon>Acrobeloides</taxon>
    </lineage>
</organism>
<comment type="similarity">
    <text evidence="1 7">Belongs to the universal ribosomal protein uL11 family.</text>
</comment>
<dbReference type="InterPro" id="IPR036769">
    <property type="entry name" value="Ribosomal_uL11_C_sf"/>
</dbReference>
<dbReference type="Pfam" id="PF03946">
    <property type="entry name" value="Ribosomal_L11_N"/>
    <property type="match status" value="1"/>
</dbReference>
<evidence type="ECO:0000256" key="7">
    <source>
        <dbReference type="RuleBase" id="RU003978"/>
    </source>
</evidence>
<evidence type="ECO:0000256" key="6">
    <source>
        <dbReference type="ARBA" id="ARBA00041455"/>
    </source>
</evidence>
<dbReference type="HAMAP" id="MF_00736">
    <property type="entry name" value="Ribosomal_uL11"/>
    <property type="match status" value="1"/>
</dbReference>
<dbReference type="SUPFAM" id="SSF54747">
    <property type="entry name" value="Ribosomal L11/L12e N-terminal domain"/>
    <property type="match status" value="1"/>
</dbReference>
<dbReference type="InterPro" id="IPR020783">
    <property type="entry name" value="Ribosomal_uL11_C"/>
</dbReference>
<reference evidence="11" key="1">
    <citation type="submission" date="2022-11" db="UniProtKB">
        <authorList>
            <consortium name="WormBaseParasite"/>
        </authorList>
    </citation>
    <scope>IDENTIFICATION</scope>
</reference>
<dbReference type="CDD" id="cd00349">
    <property type="entry name" value="Ribosomal_L11"/>
    <property type="match status" value="1"/>
</dbReference>
<evidence type="ECO:0000256" key="2">
    <source>
        <dbReference type="ARBA" id="ARBA00022980"/>
    </source>
</evidence>
<name>A0A914CUB0_9BILA</name>
<dbReference type="GO" id="GO:0006412">
    <property type="term" value="P:translation"/>
    <property type="evidence" value="ECO:0007669"/>
    <property type="project" value="InterPro"/>
</dbReference>
<evidence type="ECO:0000259" key="8">
    <source>
        <dbReference type="Pfam" id="PF00298"/>
    </source>
</evidence>